<name>A0A4S4FEE6_9MICO</name>
<dbReference type="Proteomes" id="UP000309133">
    <property type="component" value="Unassembled WGS sequence"/>
</dbReference>
<accession>A0A4S4FEE6</accession>
<keyword evidence="1" id="KW-0812">Transmembrane</keyword>
<evidence type="ECO:0000313" key="3">
    <source>
        <dbReference type="Proteomes" id="UP000309133"/>
    </source>
</evidence>
<keyword evidence="1" id="KW-0472">Membrane</keyword>
<protein>
    <recommendedName>
        <fullName evidence="4">GlsB/YeaQ/YmgE family stress response membrane protein</fullName>
    </recommendedName>
</protein>
<dbReference type="AlphaFoldDB" id="A0A4S4FEE6"/>
<proteinExistence type="predicted"/>
<keyword evidence="1" id="KW-1133">Transmembrane helix</keyword>
<evidence type="ECO:0000256" key="1">
    <source>
        <dbReference type="SAM" id="Phobius"/>
    </source>
</evidence>
<dbReference type="OrthoDB" id="5121696at2"/>
<gene>
    <name evidence="2" type="ORF">E6C64_16850</name>
</gene>
<dbReference type="RefSeq" id="WP_136428853.1">
    <property type="nucleotide sequence ID" value="NZ_SSSM01000006.1"/>
</dbReference>
<reference evidence="2 3" key="1">
    <citation type="submission" date="2019-04" db="EMBL/GenBank/DDBJ databases">
        <authorList>
            <person name="Jiang L."/>
        </authorList>
    </citation>
    <scope>NUCLEOTIDE SEQUENCE [LARGE SCALE GENOMIC DNA]</scope>
    <source>
        <strain evidence="2 3">YIM 131853</strain>
    </source>
</reference>
<dbReference type="EMBL" id="SSSM01000006">
    <property type="protein sequence ID" value="THG28493.1"/>
    <property type="molecule type" value="Genomic_DNA"/>
</dbReference>
<evidence type="ECO:0008006" key="4">
    <source>
        <dbReference type="Google" id="ProtNLM"/>
    </source>
</evidence>
<organism evidence="2 3">
    <name type="scientific">Naasia lichenicola</name>
    <dbReference type="NCBI Taxonomy" id="2565933"/>
    <lineage>
        <taxon>Bacteria</taxon>
        <taxon>Bacillati</taxon>
        <taxon>Actinomycetota</taxon>
        <taxon>Actinomycetes</taxon>
        <taxon>Micrococcales</taxon>
        <taxon>Microbacteriaceae</taxon>
        <taxon>Naasia</taxon>
    </lineage>
</organism>
<feature type="transmembrane region" description="Helical" evidence="1">
    <location>
        <begin position="58"/>
        <end position="79"/>
    </location>
</feature>
<keyword evidence="3" id="KW-1185">Reference proteome</keyword>
<comment type="caution">
    <text evidence="2">The sequence shown here is derived from an EMBL/GenBank/DDBJ whole genome shotgun (WGS) entry which is preliminary data.</text>
</comment>
<feature type="transmembrane region" description="Helical" evidence="1">
    <location>
        <begin position="6"/>
        <end position="21"/>
    </location>
</feature>
<evidence type="ECO:0000313" key="2">
    <source>
        <dbReference type="EMBL" id="THG28493.1"/>
    </source>
</evidence>
<sequence>MELLFVALGGLLVGVIAYYALPQRTAKGAALIPAVGGVLASVIWVALTWVGLAYDEPVIWLITAAATIVGTVVSCILVSRSRVRHDDERFAELSSRAV</sequence>
<feature type="transmembrane region" description="Helical" evidence="1">
    <location>
        <begin position="28"/>
        <end position="52"/>
    </location>
</feature>